<gene>
    <name evidence="1" type="ORF">F0U60_15695</name>
</gene>
<dbReference type="PROSITE" id="PS51257">
    <property type="entry name" value="PROKAR_LIPOPROTEIN"/>
    <property type="match status" value="1"/>
</dbReference>
<evidence type="ECO:0000313" key="1">
    <source>
        <dbReference type="EMBL" id="WNG45384.1"/>
    </source>
</evidence>
<reference evidence="1 2" key="1">
    <citation type="submission" date="2019-08" db="EMBL/GenBank/DDBJ databases">
        <title>Archangium and Cystobacter genomes.</title>
        <authorList>
            <person name="Chen I.-C.K."/>
            <person name="Wielgoss S."/>
        </authorList>
    </citation>
    <scope>NUCLEOTIDE SEQUENCE [LARGE SCALE GENOMIC DNA]</scope>
    <source>
        <strain evidence="1 2">Cbm 6</strain>
    </source>
</reference>
<evidence type="ECO:0008006" key="3">
    <source>
        <dbReference type="Google" id="ProtNLM"/>
    </source>
</evidence>
<evidence type="ECO:0000313" key="2">
    <source>
        <dbReference type="Proteomes" id="UP001611383"/>
    </source>
</evidence>
<organism evidence="1 2">
    <name type="scientific">Archangium minus</name>
    <dbReference type="NCBI Taxonomy" id="83450"/>
    <lineage>
        <taxon>Bacteria</taxon>
        <taxon>Pseudomonadati</taxon>
        <taxon>Myxococcota</taxon>
        <taxon>Myxococcia</taxon>
        <taxon>Myxococcales</taxon>
        <taxon>Cystobacterineae</taxon>
        <taxon>Archangiaceae</taxon>
        <taxon>Archangium</taxon>
    </lineage>
</organism>
<proteinExistence type="predicted"/>
<dbReference type="RefSeq" id="WP_395820077.1">
    <property type="nucleotide sequence ID" value="NZ_CP043494.1"/>
</dbReference>
<dbReference type="EMBL" id="CP043494">
    <property type="protein sequence ID" value="WNG45384.1"/>
    <property type="molecule type" value="Genomic_DNA"/>
</dbReference>
<keyword evidence="2" id="KW-1185">Reference proteome</keyword>
<protein>
    <recommendedName>
        <fullName evidence="3">Lipoprotein</fullName>
    </recommendedName>
</protein>
<dbReference type="Proteomes" id="UP001611383">
    <property type="component" value="Chromosome"/>
</dbReference>
<sequence>MHQVLRASVMLAIFAGLGCQQSPDKSPSKTLGSGNTALEDPRIEGIRARYQQVQADQGLKKSEFDLACKGGEGRGRVRLFEKNGAVQKAELEFIPPGHGEDSYQFFYDQREVVFALYDMRTWAFISGGTPEKPATRDRATQVRYYFHNGDSIRCIKKKAEGLTDKLDSLLDQALTEPDDCSKAGRIQKLAALVLLGPRAKEELVNQLCP</sequence>
<accession>A0ABY9WNL2</accession>
<name>A0ABY9WNL2_9BACT</name>